<keyword evidence="3" id="KW-1185">Reference proteome</keyword>
<dbReference type="Proteomes" id="UP000245429">
    <property type="component" value="Chromosome"/>
</dbReference>
<dbReference type="OrthoDB" id="675004at2"/>
<proteinExistence type="predicted"/>
<sequence length="76" mass="8510">MNKAEFIKGLEEELELEITLTAETDLKGLDEWDSMAAMLLIGYVSNEFGLTLTADDIKNISTVQSLIERIGVEKFN</sequence>
<dbReference type="AlphaFoldDB" id="A0A2U8QSG8"/>
<evidence type="ECO:0000313" key="2">
    <source>
        <dbReference type="EMBL" id="AWM13051.1"/>
    </source>
</evidence>
<dbReference type="Pfam" id="PF00550">
    <property type="entry name" value="PP-binding"/>
    <property type="match status" value="1"/>
</dbReference>
<dbReference type="Gene3D" id="1.10.1200.10">
    <property type="entry name" value="ACP-like"/>
    <property type="match status" value="1"/>
</dbReference>
<gene>
    <name evidence="2" type="ORF">DI487_03670</name>
</gene>
<dbReference type="InterPro" id="IPR036736">
    <property type="entry name" value="ACP-like_sf"/>
</dbReference>
<protein>
    <submittedName>
        <fullName evidence="2">Acyl carrier protein</fullName>
    </submittedName>
</protein>
<accession>A0A2U8QSG8</accession>
<dbReference type="RefSeq" id="WP_109568459.1">
    <property type="nucleotide sequence ID" value="NZ_CP029463.1"/>
</dbReference>
<dbReference type="SUPFAM" id="SSF47336">
    <property type="entry name" value="ACP-like"/>
    <property type="match status" value="1"/>
</dbReference>
<evidence type="ECO:0000313" key="3">
    <source>
        <dbReference type="Proteomes" id="UP000245429"/>
    </source>
</evidence>
<organism evidence="2 3">
    <name type="scientific">Flavobacterium sediminis</name>
    <dbReference type="NCBI Taxonomy" id="2201181"/>
    <lineage>
        <taxon>Bacteria</taxon>
        <taxon>Pseudomonadati</taxon>
        <taxon>Bacteroidota</taxon>
        <taxon>Flavobacteriia</taxon>
        <taxon>Flavobacteriales</taxon>
        <taxon>Flavobacteriaceae</taxon>
        <taxon>Flavobacterium</taxon>
    </lineage>
</organism>
<feature type="domain" description="Carrier" evidence="1">
    <location>
        <begin position="1"/>
        <end position="74"/>
    </location>
</feature>
<evidence type="ECO:0000259" key="1">
    <source>
        <dbReference type="PROSITE" id="PS50075"/>
    </source>
</evidence>
<dbReference type="EMBL" id="CP029463">
    <property type="protein sequence ID" value="AWM13051.1"/>
    <property type="molecule type" value="Genomic_DNA"/>
</dbReference>
<reference evidence="2 3" key="1">
    <citation type="submission" date="2018-05" db="EMBL/GenBank/DDBJ databases">
        <title>Flavobacterium sp. MEBiC07310.</title>
        <authorList>
            <person name="Baek K."/>
        </authorList>
    </citation>
    <scope>NUCLEOTIDE SEQUENCE [LARGE SCALE GENOMIC DNA]</scope>
    <source>
        <strain evidence="2 3">MEBiC07310</strain>
    </source>
</reference>
<dbReference type="PROSITE" id="PS50075">
    <property type="entry name" value="CARRIER"/>
    <property type="match status" value="1"/>
</dbReference>
<dbReference type="KEGG" id="fse:DI487_03670"/>
<dbReference type="InterPro" id="IPR009081">
    <property type="entry name" value="PP-bd_ACP"/>
</dbReference>
<name>A0A2U8QSG8_9FLAO</name>